<keyword evidence="2" id="KW-1185">Reference proteome</keyword>
<dbReference type="Pfam" id="PF19553">
    <property type="entry name" value="DUF6076"/>
    <property type="match status" value="1"/>
</dbReference>
<dbReference type="Proteomes" id="UP001300604">
    <property type="component" value="Chromosome"/>
</dbReference>
<accession>A0AA97H0H8</accession>
<gene>
    <name evidence="1" type="ORF">PXC00_10025</name>
</gene>
<protein>
    <submittedName>
        <fullName evidence="1">DUF6076 domain-containing protein</fullName>
    </submittedName>
</protein>
<dbReference type="AlphaFoldDB" id="A0AA97H0H8"/>
<dbReference type="InterPro" id="IPR045722">
    <property type="entry name" value="DUF6076"/>
</dbReference>
<evidence type="ECO:0000313" key="2">
    <source>
        <dbReference type="Proteomes" id="UP001300604"/>
    </source>
</evidence>
<name>A0AA97H0H8_9FIRM</name>
<reference evidence="1 2" key="1">
    <citation type="submission" date="2024-06" db="EMBL/GenBank/DDBJ databases">
        <title>Caproicibacterium argilliputei sp. nov, a novel caproic acid producing anaerobic bacterium isolated from pit mud.</title>
        <authorList>
            <person name="Xia S."/>
        </authorList>
    </citation>
    <scope>NUCLEOTIDE SEQUENCE [LARGE SCALE GENOMIC DNA]</scope>
    <source>
        <strain evidence="1 2">ZCY20-5</strain>
    </source>
</reference>
<dbReference type="RefSeq" id="WP_316934944.1">
    <property type="nucleotide sequence ID" value="NZ_CP135996.1"/>
</dbReference>
<sequence>MENPDILRNTSLRVYFQGKEETFELQTYANDKKMQVFMRQMPLGESVISFIYGDFEDIYEELRRTETIFLEINAGLQVHAHWEQLRQLSLTLMERHPYFGIASQVLSQAAGQAIAIDMRLLSRLVALYKQMRDSLLLLVKECMNVDEQKAGSFVDRYADLLLTHRLGDRSALKYSTVVTEFLPTVAFPLWKTENCVYPVIPTLQELRAQEVPLEMVDALYPHSLQDLYHFLLAGYLKAGVCFKVCKNCGRYFAVTGSMNAEYCDRKIDGSQKTCRQMGAVRVYQQKQMKDPILRLYNRAYKTHNARIRYGRMTREEFLEWSARARALRDKCLEGKISVSDFEIWLKE</sequence>
<reference evidence="2" key="3">
    <citation type="submission" date="2024-06" db="EMBL/GenBank/DDBJ databases">
        <authorList>
            <person name="Zeng C."/>
        </authorList>
    </citation>
    <scope>NUCLEOTIDE SEQUENCE [LARGE SCALE GENOMIC DNA]</scope>
    <source>
        <strain evidence="2">ZCY20-5</strain>
    </source>
</reference>
<reference evidence="2" key="2">
    <citation type="submission" date="2024-06" db="EMBL/GenBank/DDBJ databases">
        <title>Caproicibacterium argilliputei sp. nov, a novel caproic acid producing anaerobic bacterium isolated from pit mud.</title>
        <authorList>
            <person name="Zeng C."/>
        </authorList>
    </citation>
    <scope>NUCLEOTIDE SEQUENCE [LARGE SCALE GENOMIC DNA]</scope>
    <source>
        <strain evidence="2">ZCY20-5</strain>
    </source>
</reference>
<dbReference type="KEGG" id="carl:PXC00_10025"/>
<evidence type="ECO:0000313" key="1">
    <source>
        <dbReference type="EMBL" id="WOC31546.1"/>
    </source>
</evidence>
<proteinExistence type="predicted"/>
<dbReference type="EMBL" id="CP135996">
    <property type="protein sequence ID" value="WOC31546.1"/>
    <property type="molecule type" value="Genomic_DNA"/>
</dbReference>
<organism evidence="1 2">
    <name type="scientific">Caproicibacterium argilliputei</name>
    <dbReference type="NCBI Taxonomy" id="3030016"/>
    <lineage>
        <taxon>Bacteria</taxon>
        <taxon>Bacillati</taxon>
        <taxon>Bacillota</taxon>
        <taxon>Clostridia</taxon>
        <taxon>Eubacteriales</taxon>
        <taxon>Oscillospiraceae</taxon>
        <taxon>Caproicibacterium</taxon>
    </lineage>
</organism>